<organism evidence="4 5">
    <name type="scientific">Corchorus olitorius</name>
    <dbReference type="NCBI Taxonomy" id="93759"/>
    <lineage>
        <taxon>Eukaryota</taxon>
        <taxon>Viridiplantae</taxon>
        <taxon>Streptophyta</taxon>
        <taxon>Embryophyta</taxon>
        <taxon>Tracheophyta</taxon>
        <taxon>Spermatophyta</taxon>
        <taxon>Magnoliopsida</taxon>
        <taxon>eudicotyledons</taxon>
        <taxon>Gunneridae</taxon>
        <taxon>Pentapetalae</taxon>
        <taxon>rosids</taxon>
        <taxon>malvids</taxon>
        <taxon>Malvales</taxon>
        <taxon>Malvaceae</taxon>
        <taxon>Grewioideae</taxon>
        <taxon>Apeibeae</taxon>
        <taxon>Corchorus</taxon>
    </lineage>
</organism>
<evidence type="ECO:0000313" key="4">
    <source>
        <dbReference type="EMBL" id="OMO57642.1"/>
    </source>
</evidence>
<dbReference type="PANTHER" id="PTHR31672">
    <property type="entry name" value="BNACNNG10540D PROTEIN"/>
    <property type="match status" value="1"/>
</dbReference>
<reference evidence="5" key="1">
    <citation type="submission" date="2013-09" db="EMBL/GenBank/DDBJ databases">
        <title>Corchorus olitorius genome sequencing.</title>
        <authorList>
            <person name="Alam M."/>
            <person name="Haque M.S."/>
            <person name="Islam M.S."/>
            <person name="Emdad E.M."/>
            <person name="Islam M.M."/>
            <person name="Ahmed B."/>
            <person name="Halim A."/>
            <person name="Hossen Q.M.M."/>
            <person name="Hossain M.Z."/>
            <person name="Ahmed R."/>
            <person name="Khan M.M."/>
            <person name="Islam R."/>
            <person name="Rashid M.M."/>
            <person name="Khan S.A."/>
            <person name="Rahman M.S."/>
            <person name="Alam M."/>
            <person name="Yahiya A.S."/>
            <person name="Khan M.S."/>
            <person name="Azam M.S."/>
            <person name="Haque T."/>
            <person name="Lashkar M.Z.H."/>
            <person name="Akhand A.I."/>
            <person name="Morshed G."/>
            <person name="Roy S."/>
            <person name="Uddin K.S."/>
            <person name="Rabeya T."/>
            <person name="Hossain A.S."/>
            <person name="Chowdhury A."/>
            <person name="Snigdha A.R."/>
            <person name="Mortoza M.S."/>
            <person name="Matin S.A."/>
            <person name="Hoque S.M.E."/>
            <person name="Islam M.K."/>
            <person name="Roy D.K."/>
            <person name="Haider R."/>
            <person name="Moosa M.M."/>
            <person name="Elias S.M."/>
            <person name="Hasan A.M."/>
            <person name="Jahan S."/>
            <person name="Shafiuddin M."/>
            <person name="Mahmood N."/>
            <person name="Shommy N.S."/>
        </authorList>
    </citation>
    <scope>NUCLEOTIDE SEQUENCE [LARGE SCALE GENOMIC DNA]</scope>
    <source>
        <strain evidence="5">cv. O-4</strain>
    </source>
</reference>
<dbReference type="Pfam" id="PF00646">
    <property type="entry name" value="F-box"/>
    <property type="match status" value="1"/>
</dbReference>
<feature type="domain" description="F-box" evidence="3">
    <location>
        <begin position="1"/>
        <end position="51"/>
    </location>
</feature>
<dbReference type="STRING" id="93759.A0A1R3GHU6"/>
<dbReference type="Gene3D" id="1.20.1280.50">
    <property type="match status" value="1"/>
</dbReference>
<dbReference type="PANTHER" id="PTHR31672:SF10">
    <property type="entry name" value="F-BOX DOMAIN-CONTAINING PROTEIN"/>
    <property type="match status" value="1"/>
</dbReference>
<dbReference type="CDD" id="cd22157">
    <property type="entry name" value="F-box_AtFBW1-like"/>
    <property type="match status" value="1"/>
</dbReference>
<feature type="region of interest" description="Disordered" evidence="2">
    <location>
        <begin position="564"/>
        <end position="587"/>
    </location>
</feature>
<name>A0A1R3GHU6_9ROSI</name>
<sequence>MANYLTLPQELFVEILVRLPIEDLIKSTAVCKSWNSLIKNPNFISAHLEKTISSTNTHLLLFRLCTLAEPRSFFSESVVEHYSLRLDNEDVDEYKQLQFPDNKLFSFTGCFRVAGSINGLVCLVDDMRSYIYNFILWNPIIKKAVRVPEPGVKFSSHGPYDAFTGFGFDSKTNDYKLLRYVKLNDGTYSRKESKVEVEIFSLNANCWRSITHIAPKYGVIFKYPRTYGNSFVNGAIHMLACDREGDRDRNLILAFDVFEEAFREIPLPDSLSNDPMKLMWTELLRYGQSIAAMTWEWNSWNGNEGVKQIHLWVMKEYGVAMSWTKVLTEVAKRVPRVLFFRKDEEVFVTREDGWIASLDIKSQHSEVFGVQSVESLTVESLTGYPVVDSFVESLVLLDKSNACALLGYDYGSLGEIDEVAKELEHALWRSTMDRELNEFNKHLEQKETEMKLVGGADTEALKQHYKKKIMELEEEKRMVQRDDLLAAVGNRSANSDGQMQKTQEINVQKLKALEAQLKKEGRRDEYERHKLEALNQRQILVLQRKTEEAATAAKRLKELLEARKSSARDSSVNHNGHTPNGQVNDCY</sequence>
<dbReference type="PROSITE" id="PS50181">
    <property type="entry name" value="FBOX"/>
    <property type="match status" value="1"/>
</dbReference>
<dbReference type="InterPro" id="IPR006527">
    <property type="entry name" value="F-box-assoc_dom_typ1"/>
</dbReference>
<dbReference type="AlphaFoldDB" id="A0A1R3GHU6"/>
<accession>A0A1R3GHU6</accession>
<evidence type="ECO:0000259" key="3">
    <source>
        <dbReference type="PROSITE" id="PS50181"/>
    </source>
</evidence>
<dbReference type="InterPro" id="IPR001810">
    <property type="entry name" value="F-box_dom"/>
</dbReference>
<evidence type="ECO:0000256" key="1">
    <source>
        <dbReference type="SAM" id="Coils"/>
    </source>
</evidence>
<feature type="compositionally biased region" description="Polar residues" evidence="2">
    <location>
        <begin position="568"/>
        <end position="587"/>
    </location>
</feature>
<proteinExistence type="predicted"/>
<keyword evidence="1" id="KW-0175">Coiled coil</keyword>
<dbReference type="InterPro" id="IPR017451">
    <property type="entry name" value="F-box-assoc_interact_dom"/>
</dbReference>
<dbReference type="Proteomes" id="UP000187203">
    <property type="component" value="Unassembled WGS sequence"/>
</dbReference>
<feature type="coiled-coil region" evidence="1">
    <location>
        <begin position="429"/>
        <end position="482"/>
    </location>
</feature>
<keyword evidence="5" id="KW-1185">Reference proteome</keyword>
<dbReference type="NCBIfam" id="TIGR01640">
    <property type="entry name" value="F_box_assoc_1"/>
    <property type="match status" value="1"/>
</dbReference>
<dbReference type="InterPro" id="IPR050796">
    <property type="entry name" value="SCF_F-box_component"/>
</dbReference>
<gene>
    <name evidence="4" type="ORF">COLO4_35211</name>
</gene>
<dbReference type="Pfam" id="PF25764">
    <property type="entry name" value="KIF21A_4th"/>
    <property type="match status" value="1"/>
</dbReference>
<dbReference type="SMART" id="SM00256">
    <property type="entry name" value="FBOX"/>
    <property type="match status" value="1"/>
</dbReference>
<dbReference type="OrthoDB" id="5314306at2759"/>
<dbReference type="InterPro" id="IPR036047">
    <property type="entry name" value="F-box-like_dom_sf"/>
</dbReference>
<evidence type="ECO:0000256" key="2">
    <source>
        <dbReference type="SAM" id="MobiDB-lite"/>
    </source>
</evidence>
<dbReference type="SUPFAM" id="SSF81383">
    <property type="entry name" value="F-box domain"/>
    <property type="match status" value="1"/>
</dbReference>
<dbReference type="EMBL" id="AWUE01022509">
    <property type="protein sequence ID" value="OMO57642.1"/>
    <property type="molecule type" value="Genomic_DNA"/>
</dbReference>
<dbReference type="Pfam" id="PF07734">
    <property type="entry name" value="FBA_1"/>
    <property type="match status" value="1"/>
</dbReference>
<evidence type="ECO:0000313" key="5">
    <source>
        <dbReference type="Proteomes" id="UP000187203"/>
    </source>
</evidence>
<comment type="caution">
    <text evidence="4">The sequence shown here is derived from an EMBL/GenBank/DDBJ whole genome shotgun (WGS) entry which is preliminary data.</text>
</comment>
<protein>
    <recommendedName>
        <fullName evidence="3">F-box domain-containing protein</fullName>
    </recommendedName>
</protein>